<proteinExistence type="predicted"/>
<sequence>MRRLLVLTALAVALASAQPRHGMDEMPGSEKAMEMIRTLRIMRMREGLNLSDEQVAALLS</sequence>
<accession>X1PMT6</accession>
<evidence type="ECO:0000313" key="1">
    <source>
        <dbReference type="EMBL" id="GAI57153.1"/>
    </source>
</evidence>
<gene>
    <name evidence="1" type="ORF">S06H3_60460</name>
</gene>
<feature type="non-terminal residue" evidence="1">
    <location>
        <position position="60"/>
    </location>
</feature>
<name>X1PMT6_9ZZZZ</name>
<dbReference type="AlphaFoldDB" id="X1PMT6"/>
<organism evidence="1">
    <name type="scientific">marine sediment metagenome</name>
    <dbReference type="NCBI Taxonomy" id="412755"/>
    <lineage>
        <taxon>unclassified sequences</taxon>
        <taxon>metagenomes</taxon>
        <taxon>ecological metagenomes</taxon>
    </lineage>
</organism>
<dbReference type="EMBL" id="BARV01039444">
    <property type="protein sequence ID" value="GAI57153.1"/>
    <property type="molecule type" value="Genomic_DNA"/>
</dbReference>
<protein>
    <submittedName>
        <fullName evidence="1">Uncharacterized protein</fullName>
    </submittedName>
</protein>
<reference evidence="1" key="1">
    <citation type="journal article" date="2014" name="Front. Microbiol.">
        <title>High frequency of phylogenetically diverse reductive dehalogenase-homologous genes in deep subseafloor sedimentary metagenomes.</title>
        <authorList>
            <person name="Kawai M."/>
            <person name="Futagami T."/>
            <person name="Toyoda A."/>
            <person name="Takaki Y."/>
            <person name="Nishi S."/>
            <person name="Hori S."/>
            <person name="Arai W."/>
            <person name="Tsubouchi T."/>
            <person name="Morono Y."/>
            <person name="Uchiyama I."/>
            <person name="Ito T."/>
            <person name="Fujiyama A."/>
            <person name="Inagaki F."/>
            <person name="Takami H."/>
        </authorList>
    </citation>
    <scope>NUCLEOTIDE SEQUENCE</scope>
    <source>
        <strain evidence="1">Expedition CK06-06</strain>
    </source>
</reference>
<comment type="caution">
    <text evidence="1">The sequence shown here is derived from an EMBL/GenBank/DDBJ whole genome shotgun (WGS) entry which is preliminary data.</text>
</comment>